<comment type="caution">
    <text evidence="2">The sequence shown here is derived from an EMBL/GenBank/DDBJ whole genome shotgun (WGS) entry which is preliminary data.</text>
</comment>
<dbReference type="Proteomes" id="UP001142175">
    <property type="component" value="Unassembled WGS sequence"/>
</dbReference>
<proteinExistence type="predicted"/>
<dbReference type="Pfam" id="PF11845">
    <property type="entry name" value="Tll0287-like"/>
    <property type="match status" value="1"/>
</dbReference>
<evidence type="ECO:0000259" key="1">
    <source>
        <dbReference type="Pfam" id="PF11845"/>
    </source>
</evidence>
<evidence type="ECO:0000313" key="3">
    <source>
        <dbReference type="Proteomes" id="UP001142175"/>
    </source>
</evidence>
<reference evidence="2" key="1">
    <citation type="submission" date="2022-08" db="EMBL/GenBank/DDBJ databases">
        <authorList>
            <person name="Zhang D."/>
        </authorList>
    </citation>
    <scope>NUCLEOTIDE SEQUENCE</scope>
    <source>
        <strain evidence="2">XJ19-11</strain>
    </source>
</reference>
<evidence type="ECO:0000313" key="2">
    <source>
        <dbReference type="EMBL" id="MCR9014202.1"/>
    </source>
</evidence>
<dbReference type="PROSITE" id="PS51257">
    <property type="entry name" value="PROKAR_LIPOPROTEIN"/>
    <property type="match status" value="1"/>
</dbReference>
<name>A0A9X2P640_9BACT</name>
<organism evidence="2 3">
    <name type="scientific">Aquiflexum gelatinilyticum</name>
    <dbReference type="NCBI Taxonomy" id="2961943"/>
    <lineage>
        <taxon>Bacteria</taxon>
        <taxon>Pseudomonadati</taxon>
        <taxon>Bacteroidota</taxon>
        <taxon>Cytophagia</taxon>
        <taxon>Cytophagales</taxon>
        <taxon>Cyclobacteriaceae</taxon>
        <taxon>Aquiflexum</taxon>
    </lineage>
</organism>
<dbReference type="AlphaFoldDB" id="A0A9X2P640"/>
<dbReference type="RefSeq" id="WP_258422092.1">
    <property type="nucleotide sequence ID" value="NZ_JANAEZ010000002.1"/>
</dbReference>
<gene>
    <name evidence="2" type="ORF">NU887_04090</name>
</gene>
<feature type="domain" description="Tll0287-like" evidence="1">
    <location>
        <begin position="64"/>
        <end position="209"/>
    </location>
</feature>
<sequence>MKKILGFLLAIIFLSSCGSNERVSKEVFEEVNKSMEVKKLNEVDILQAGMEWGDEISTEAQQQLVSALQKAIEEKGVPGAIEFCNVQAFPILQEVGTKYGVTVRRASNKYRNPADKPTEEEKGILEAYEYNAENELPLDPSIQKFENGEVYLYTKAIKIPNGMCLNCHGEPGTEISAETQKALAELYPEDKATGHKIGDLRGMWSIRIPKKEVVKKM</sequence>
<dbReference type="EMBL" id="JANSUY010000002">
    <property type="protein sequence ID" value="MCR9014202.1"/>
    <property type="molecule type" value="Genomic_DNA"/>
</dbReference>
<accession>A0A9X2P640</accession>
<protein>
    <submittedName>
        <fullName evidence="2">DUF3365 domain-containing protein</fullName>
    </submittedName>
</protein>
<keyword evidence="3" id="KW-1185">Reference proteome</keyword>
<dbReference type="InterPro" id="IPR021796">
    <property type="entry name" value="Tll0287-like_dom"/>
</dbReference>